<dbReference type="Pfam" id="PF03404">
    <property type="entry name" value="Mo-co_dimer"/>
    <property type="match status" value="1"/>
</dbReference>
<evidence type="ECO:0000256" key="12">
    <source>
        <dbReference type="ARBA" id="ARBA00023002"/>
    </source>
</evidence>
<keyword evidence="21" id="KW-1185">Reference proteome</keyword>
<feature type="compositionally biased region" description="Acidic residues" evidence="17">
    <location>
        <begin position="71"/>
        <end position="87"/>
    </location>
</feature>
<proteinExistence type="inferred from homology"/>
<dbReference type="EMBL" id="OZ023714">
    <property type="protein sequence ID" value="CAK9862970.1"/>
    <property type="molecule type" value="Genomic_DNA"/>
</dbReference>
<dbReference type="PANTHER" id="PTHR19372">
    <property type="entry name" value="SULFITE REDUCTASE"/>
    <property type="match status" value="1"/>
</dbReference>
<keyword evidence="12" id="KW-0560">Oxidoreductase</keyword>
<evidence type="ECO:0000256" key="15">
    <source>
        <dbReference type="ARBA" id="ARBA00023157"/>
    </source>
</evidence>
<dbReference type="PRINTS" id="PR00406">
    <property type="entry name" value="CYTB5RDTASE"/>
</dbReference>
<dbReference type="Gene3D" id="3.10.120.10">
    <property type="entry name" value="Cytochrome b5-like heme/steroid binding domain"/>
    <property type="match status" value="1"/>
</dbReference>
<keyword evidence="15" id="KW-1015">Disulfide bond</keyword>
<dbReference type="InterPro" id="IPR001199">
    <property type="entry name" value="Cyt_B5-like_heme/steroid-bd"/>
</dbReference>
<comment type="function">
    <text evidence="4 16">Nitrate reductase is a key enzyme involved in the first step of nitrate assimilation in plants, fungi and bacteria.</text>
</comment>
<dbReference type="CDD" id="cd02112">
    <property type="entry name" value="eukary_NR_Moco"/>
    <property type="match status" value="1"/>
</dbReference>
<evidence type="ECO:0000313" key="20">
    <source>
        <dbReference type="EMBL" id="CAK9862970.1"/>
    </source>
</evidence>
<name>A0ABP1AK99_9BRYO</name>
<dbReference type="InterPro" id="IPR012137">
    <property type="entry name" value="Nitr_rd_NADH"/>
</dbReference>
<feature type="region of interest" description="Disordered" evidence="17">
    <location>
        <begin position="66"/>
        <end position="90"/>
    </location>
</feature>
<dbReference type="PIRSF" id="PIRSF000233">
    <property type="entry name" value="Nitr_rd_NADH"/>
    <property type="match status" value="1"/>
</dbReference>
<dbReference type="Pfam" id="PF00174">
    <property type="entry name" value="Oxidored_molyb"/>
    <property type="match status" value="1"/>
</dbReference>
<evidence type="ECO:0000256" key="13">
    <source>
        <dbReference type="ARBA" id="ARBA00023004"/>
    </source>
</evidence>
<dbReference type="Proteomes" id="UP001497522">
    <property type="component" value="Chromosome 13"/>
</dbReference>
<evidence type="ECO:0000256" key="16">
    <source>
        <dbReference type="PIRNR" id="PIRNR000233"/>
    </source>
</evidence>
<dbReference type="PROSITE" id="PS51384">
    <property type="entry name" value="FAD_FR"/>
    <property type="match status" value="1"/>
</dbReference>
<evidence type="ECO:0000256" key="10">
    <source>
        <dbReference type="ARBA" id="ARBA00022723"/>
    </source>
</evidence>
<dbReference type="CDD" id="cd06183">
    <property type="entry name" value="cyt_b5_reduct_like"/>
    <property type="match status" value="1"/>
</dbReference>
<dbReference type="InterPro" id="IPR001433">
    <property type="entry name" value="OxRdtase_FAD/NAD-bd"/>
</dbReference>
<keyword evidence="7" id="KW-0500">Molybdenum</keyword>
<evidence type="ECO:0000256" key="11">
    <source>
        <dbReference type="ARBA" id="ARBA00022827"/>
    </source>
</evidence>
<dbReference type="InterPro" id="IPR000572">
    <property type="entry name" value="OxRdtase_Mopterin-bd_dom"/>
</dbReference>
<dbReference type="SUPFAM" id="SSF81296">
    <property type="entry name" value="E set domains"/>
    <property type="match status" value="1"/>
</dbReference>
<dbReference type="SUPFAM" id="SSF56524">
    <property type="entry name" value="Oxidoreductase molybdopterin-binding domain"/>
    <property type="match status" value="1"/>
</dbReference>
<keyword evidence="11" id="KW-0274">FAD</keyword>
<dbReference type="PROSITE" id="PS50255">
    <property type="entry name" value="CYTOCHROME_B5_2"/>
    <property type="match status" value="1"/>
</dbReference>
<keyword evidence="8" id="KW-0349">Heme</keyword>
<protein>
    <recommendedName>
        <fullName evidence="16">Nitrate reductase</fullName>
    </recommendedName>
</protein>
<feature type="domain" description="FAD-binding FR-type" evidence="19">
    <location>
        <begin position="657"/>
        <end position="769"/>
    </location>
</feature>
<dbReference type="InterPro" id="IPR039261">
    <property type="entry name" value="FNR_nucleotide-bd"/>
</dbReference>
<accession>A0ABP1AK99</accession>
<dbReference type="PANTHER" id="PTHR19372:SF7">
    <property type="entry name" value="SULFITE OXIDASE, MITOCHONDRIAL"/>
    <property type="match status" value="1"/>
</dbReference>
<gene>
    <name evidence="20" type="ORF">CSSPJE1EN2_LOCUS5965</name>
</gene>
<keyword evidence="14 16" id="KW-0534">Nitrate assimilation</keyword>
<dbReference type="SMART" id="SM01117">
    <property type="entry name" value="Cyt-b5"/>
    <property type="match status" value="1"/>
</dbReference>
<dbReference type="SUPFAM" id="SSF52343">
    <property type="entry name" value="Ferredoxin reductase-like, C-terminal NADP-linked domain"/>
    <property type="match status" value="1"/>
</dbReference>
<feature type="region of interest" description="Disordered" evidence="17">
    <location>
        <begin position="625"/>
        <end position="649"/>
    </location>
</feature>
<dbReference type="Gene3D" id="2.40.30.10">
    <property type="entry name" value="Translation factors"/>
    <property type="match status" value="1"/>
</dbReference>
<keyword evidence="10" id="KW-0479">Metal-binding</keyword>
<keyword evidence="9" id="KW-0285">Flavoprotein</keyword>
<evidence type="ECO:0000256" key="3">
    <source>
        <dbReference type="ARBA" id="ARBA00001974"/>
    </source>
</evidence>
<dbReference type="Pfam" id="PF00175">
    <property type="entry name" value="NAD_binding_1"/>
    <property type="match status" value="1"/>
</dbReference>
<dbReference type="SUPFAM" id="SSF55856">
    <property type="entry name" value="Cytochrome b5-like heme/steroid binding domain"/>
    <property type="match status" value="1"/>
</dbReference>
<keyword evidence="13" id="KW-0408">Iron</keyword>
<dbReference type="PRINTS" id="PR00407">
    <property type="entry name" value="EUMOPTERIN"/>
</dbReference>
<dbReference type="InterPro" id="IPR008333">
    <property type="entry name" value="Cbr1-like_FAD-bd_dom"/>
</dbReference>
<evidence type="ECO:0000313" key="21">
    <source>
        <dbReference type="Proteomes" id="UP001497522"/>
    </source>
</evidence>
<dbReference type="Gene3D" id="3.40.50.80">
    <property type="entry name" value="Nucleotide-binding domain of ferredoxin-NADP reductase (FNR) module"/>
    <property type="match status" value="1"/>
</dbReference>
<dbReference type="PRINTS" id="PR00363">
    <property type="entry name" value="CYTOCHROMEB5"/>
</dbReference>
<dbReference type="InterPro" id="IPR017927">
    <property type="entry name" value="FAD-bd_FR_type"/>
</dbReference>
<dbReference type="PRINTS" id="PR00371">
    <property type="entry name" value="FPNCR"/>
</dbReference>
<evidence type="ECO:0000256" key="2">
    <source>
        <dbReference type="ARBA" id="ARBA00001971"/>
    </source>
</evidence>
<dbReference type="PROSITE" id="PS00559">
    <property type="entry name" value="MOLYBDOPTERIN_EUK"/>
    <property type="match status" value="1"/>
</dbReference>
<dbReference type="PROSITE" id="PS00191">
    <property type="entry name" value="CYTOCHROME_B5_1"/>
    <property type="match status" value="1"/>
</dbReference>
<dbReference type="InterPro" id="IPR017938">
    <property type="entry name" value="Riboflavin_synthase-like_b-brl"/>
</dbReference>
<dbReference type="Gene3D" id="3.90.420.10">
    <property type="entry name" value="Oxidoreductase, molybdopterin-binding domain"/>
    <property type="match status" value="1"/>
</dbReference>
<comment type="cofactor">
    <cofactor evidence="2">
        <name>heme</name>
        <dbReference type="ChEBI" id="CHEBI:30413"/>
    </cofactor>
</comment>
<dbReference type="InterPro" id="IPR036374">
    <property type="entry name" value="OxRdtase_Mopterin-bd_sf"/>
</dbReference>
<dbReference type="InterPro" id="IPR022407">
    <property type="entry name" value="OxRdtase_Mopterin_BS"/>
</dbReference>
<evidence type="ECO:0000259" key="18">
    <source>
        <dbReference type="PROSITE" id="PS50255"/>
    </source>
</evidence>
<sequence length="912" mass="102255">MGISVNSPRLPGAMLTVPEAVMYSSSNGVANTAAVRSNGGHKNESDDTRLRPGALLTLPESVLYNSRGDAAADEDGESSSSDEYDEEKQERQIVEISVDAVDQRDVGTADDWIRRHPELVRLTGRHPFNSEVPLPVLMQAGYFIPTSLHYVRNHGYVPRTTWDEWRLEITGLVKRPTIFTMQQILELFPPREIPLTLVCAGNRRKEVNMVKQSIGFNWGPSAISTSVWQGARLCDVLRHCGILSKKKGALYVSFEGGEILPGAGGSRYGTSLRVETAMDESCDVILAYQQNGKLLEPDHGFPIRILIPGYIGGRMVKWLTKIEVTEKESGNYYHFHDNRMLPSHVDAELAKAEGWWYQPDYIINELNVNSVITSPAHDEMLPINLSSAHEPYLLKGYAYSGGGRKVVRVEISLNDGESWRLCKVTHPSPCTKYGKYWCWNLWEVEADLIELLQAKEIVVRAWDFAMNTQPQKIVWNLMGMMNNCWYRVKVGVCKHKDGGIALTFEHPILAGNLAGGWMAKKKIEEVTQPAPSKTVSTPMLGNANVRQIQMKEVRKHSKPESVWIVVHNKVYDCTKFVQDHPGGTDSILINGGLDSTEEFDAIHSDKAKAMLEEYYIGDLAVSASDNVKDSDSEEEEEKEDGPAIVSPSGMSIALNPKLRQPFVLIEKEILSHDVRRLRFRLQSENHVLGLPCGKHIFLSANVNGKFCMRAYTPTSNDSDVGFFELVIKIYYEDVHPKFPLGGLFSQFLDRLKIGDTIDVKGPVGHIHYLGRGNLNIHGVSRFVKRMSMLAGGTGITPMYQVIRAVLSDPEDTTEISLLFANRTEDDIMLRDQLDAWQAKHKNFKVWYTLSGTPKEGWQYSQGYINEEMVRTHLPQGDSETVALLCGPPALIESACLPNLFKFSYDESCCLQF</sequence>
<comment type="cofactor">
    <cofactor evidence="1">
        <name>Mo-molybdopterin</name>
        <dbReference type="ChEBI" id="CHEBI:71302"/>
    </cofactor>
</comment>
<evidence type="ECO:0000259" key="19">
    <source>
        <dbReference type="PROSITE" id="PS51384"/>
    </source>
</evidence>
<dbReference type="InterPro" id="IPR001709">
    <property type="entry name" value="Flavoprot_Pyr_Nucl_cyt_Rdtase"/>
</dbReference>
<evidence type="ECO:0000256" key="6">
    <source>
        <dbReference type="ARBA" id="ARBA00011738"/>
    </source>
</evidence>
<evidence type="ECO:0000256" key="14">
    <source>
        <dbReference type="ARBA" id="ARBA00023063"/>
    </source>
</evidence>
<evidence type="ECO:0000256" key="17">
    <source>
        <dbReference type="SAM" id="MobiDB-lite"/>
    </source>
</evidence>
<comment type="cofactor">
    <cofactor evidence="3">
        <name>FAD</name>
        <dbReference type="ChEBI" id="CHEBI:57692"/>
    </cofactor>
</comment>
<feature type="domain" description="Cytochrome b5 heme-binding" evidence="18">
    <location>
        <begin position="545"/>
        <end position="620"/>
    </location>
</feature>
<evidence type="ECO:0000256" key="8">
    <source>
        <dbReference type="ARBA" id="ARBA00022617"/>
    </source>
</evidence>
<evidence type="ECO:0000256" key="1">
    <source>
        <dbReference type="ARBA" id="ARBA00001924"/>
    </source>
</evidence>
<dbReference type="InterPro" id="IPR036400">
    <property type="entry name" value="Cyt_B5-like_heme/steroid_sf"/>
</dbReference>
<dbReference type="Pfam" id="PF00173">
    <property type="entry name" value="Cyt-b5"/>
    <property type="match status" value="1"/>
</dbReference>
<organism evidence="20 21">
    <name type="scientific">Sphagnum jensenii</name>
    <dbReference type="NCBI Taxonomy" id="128206"/>
    <lineage>
        <taxon>Eukaryota</taxon>
        <taxon>Viridiplantae</taxon>
        <taxon>Streptophyta</taxon>
        <taxon>Embryophyta</taxon>
        <taxon>Bryophyta</taxon>
        <taxon>Sphagnophytina</taxon>
        <taxon>Sphagnopsida</taxon>
        <taxon>Sphagnales</taxon>
        <taxon>Sphagnaceae</taxon>
        <taxon>Sphagnum</taxon>
    </lineage>
</organism>
<dbReference type="InterPro" id="IPR014756">
    <property type="entry name" value="Ig_E-set"/>
</dbReference>
<dbReference type="InterPro" id="IPR005066">
    <property type="entry name" value="MoCF_OxRdtse_dimer"/>
</dbReference>
<evidence type="ECO:0000256" key="4">
    <source>
        <dbReference type="ARBA" id="ARBA00003838"/>
    </source>
</evidence>
<evidence type="ECO:0000256" key="9">
    <source>
        <dbReference type="ARBA" id="ARBA00022630"/>
    </source>
</evidence>
<evidence type="ECO:0000256" key="7">
    <source>
        <dbReference type="ARBA" id="ARBA00022505"/>
    </source>
</evidence>
<dbReference type="Pfam" id="PF00970">
    <property type="entry name" value="FAD_binding_6"/>
    <property type="match status" value="1"/>
</dbReference>
<comment type="similarity">
    <text evidence="5 16">Belongs to the nitrate reductase family.</text>
</comment>
<evidence type="ECO:0000256" key="5">
    <source>
        <dbReference type="ARBA" id="ARBA00006253"/>
    </source>
</evidence>
<comment type="subunit">
    <text evidence="6">Homodimer.</text>
</comment>
<dbReference type="SUPFAM" id="SSF63380">
    <property type="entry name" value="Riboflavin synthase domain-like"/>
    <property type="match status" value="1"/>
</dbReference>
<dbReference type="Gene3D" id="2.60.40.650">
    <property type="match status" value="1"/>
</dbReference>
<dbReference type="InterPro" id="IPR008335">
    <property type="entry name" value="Mopterin_OxRdtase_euk"/>
</dbReference>
<reference evidence="20" key="1">
    <citation type="submission" date="2024-03" db="EMBL/GenBank/DDBJ databases">
        <authorList>
            <consortium name="ELIXIR-Norway"/>
            <consortium name="Elixir Norway"/>
        </authorList>
    </citation>
    <scope>NUCLEOTIDE SEQUENCE</scope>
</reference>
<dbReference type="InterPro" id="IPR018506">
    <property type="entry name" value="Cyt_B5_heme-BS"/>
</dbReference>